<protein>
    <submittedName>
        <fullName evidence="5">HAD-superfamily hydrolase, subfamily IA, variant 1</fullName>
    </submittedName>
</protein>
<dbReference type="NCBIfam" id="TIGR01549">
    <property type="entry name" value="HAD-SF-IA-v1"/>
    <property type="match status" value="1"/>
</dbReference>
<dbReference type="InterPro" id="IPR006439">
    <property type="entry name" value="HAD-SF_hydro_IA"/>
</dbReference>
<dbReference type="KEGG" id="palo:E6C60_4013"/>
<dbReference type="InterPro" id="IPR051400">
    <property type="entry name" value="HAD-like_hydrolase"/>
</dbReference>
<dbReference type="RefSeq" id="WP_138227381.1">
    <property type="nucleotide sequence ID" value="NZ_CP040396.1"/>
</dbReference>
<dbReference type="SFLD" id="SFLDG01129">
    <property type="entry name" value="C1.5:_HAD__Beta-PGM__Phosphata"/>
    <property type="match status" value="1"/>
</dbReference>
<keyword evidence="3 5" id="KW-0378">Hydrolase</keyword>
<dbReference type="GO" id="GO:0046872">
    <property type="term" value="F:metal ion binding"/>
    <property type="evidence" value="ECO:0007669"/>
    <property type="project" value="UniProtKB-KW"/>
</dbReference>
<evidence type="ECO:0000313" key="6">
    <source>
        <dbReference type="Proteomes" id="UP000300879"/>
    </source>
</evidence>
<comment type="cofactor">
    <cofactor evidence="1">
        <name>Mg(2+)</name>
        <dbReference type="ChEBI" id="CHEBI:18420"/>
    </cofactor>
</comment>
<gene>
    <name evidence="5" type="ORF">E6C60_4013</name>
</gene>
<dbReference type="GO" id="GO:0044281">
    <property type="term" value="P:small molecule metabolic process"/>
    <property type="evidence" value="ECO:0007669"/>
    <property type="project" value="UniProtKB-ARBA"/>
</dbReference>
<dbReference type="Gene3D" id="3.40.50.1000">
    <property type="entry name" value="HAD superfamily/HAD-like"/>
    <property type="match status" value="1"/>
</dbReference>
<name>A0A4P8XPX1_9BACL</name>
<organism evidence="5 6">
    <name type="scientific">Paenibacillus algicola</name>
    <dbReference type="NCBI Taxonomy" id="2565926"/>
    <lineage>
        <taxon>Bacteria</taxon>
        <taxon>Bacillati</taxon>
        <taxon>Bacillota</taxon>
        <taxon>Bacilli</taxon>
        <taxon>Bacillales</taxon>
        <taxon>Paenibacillaceae</taxon>
        <taxon>Paenibacillus</taxon>
    </lineage>
</organism>
<dbReference type="OrthoDB" id="25198at2"/>
<dbReference type="InterPro" id="IPR036412">
    <property type="entry name" value="HAD-like_sf"/>
</dbReference>
<evidence type="ECO:0000313" key="5">
    <source>
        <dbReference type="EMBL" id="QCT04718.1"/>
    </source>
</evidence>
<keyword evidence="2" id="KW-0479">Metal-binding</keyword>
<dbReference type="InterPro" id="IPR023214">
    <property type="entry name" value="HAD_sf"/>
</dbReference>
<evidence type="ECO:0000256" key="3">
    <source>
        <dbReference type="ARBA" id="ARBA00022801"/>
    </source>
</evidence>
<evidence type="ECO:0000256" key="1">
    <source>
        <dbReference type="ARBA" id="ARBA00001946"/>
    </source>
</evidence>
<dbReference type="Proteomes" id="UP000300879">
    <property type="component" value="Chromosome"/>
</dbReference>
<dbReference type="AlphaFoldDB" id="A0A4P8XPX1"/>
<dbReference type="SUPFAM" id="SSF56784">
    <property type="entry name" value="HAD-like"/>
    <property type="match status" value="1"/>
</dbReference>
<keyword evidence="4" id="KW-0460">Magnesium</keyword>
<evidence type="ECO:0000256" key="2">
    <source>
        <dbReference type="ARBA" id="ARBA00022723"/>
    </source>
</evidence>
<dbReference type="PANTHER" id="PTHR46470">
    <property type="entry name" value="N-ACYLNEURAMINATE-9-PHOSPHATASE"/>
    <property type="match status" value="1"/>
</dbReference>
<dbReference type="PANTHER" id="PTHR46470:SF2">
    <property type="entry name" value="GLYCERALDEHYDE 3-PHOSPHATE PHOSPHATASE"/>
    <property type="match status" value="1"/>
</dbReference>
<dbReference type="EMBL" id="CP040396">
    <property type="protein sequence ID" value="QCT04718.1"/>
    <property type="molecule type" value="Genomic_DNA"/>
</dbReference>
<dbReference type="PRINTS" id="PR00413">
    <property type="entry name" value="HADHALOGNASE"/>
</dbReference>
<dbReference type="GO" id="GO:0016791">
    <property type="term" value="F:phosphatase activity"/>
    <property type="evidence" value="ECO:0007669"/>
    <property type="project" value="TreeGrafter"/>
</dbReference>
<dbReference type="Gene3D" id="1.20.120.710">
    <property type="entry name" value="Haloacid dehalogenase hydrolase-like domain"/>
    <property type="match status" value="1"/>
</dbReference>
<reference evidence="5 6" key="1">
    <citation type="submission" date="2019-05" db="EMBL/GenBank/DDBJ databases">
        <authorList>
            <person name="Chen C."/>
        </authorList>
    </citation>
    <scope>NUCLEOTIDE SEQUENCE [LARGE SCALE GENOMIC DNA]</scope>
    <source>
        <strain evidence="5 6">HB172198</strain>
    </source>
</reference>
<evidence type="ECO:0000256" key="4">
    <source>
        <dbReference type="ARBA" id="ARBA00022842"/>
    </source>
</evidence>
<sequence length="242" mass="27330">MTEAVQAVFFDVDDTLYDHLTPFKEAVREVVRPEAGFPYEEAYHLLRYYSDKLSVELGGAGSADYSRGLKRLRTERFQKTLEHFGIPVGKRDAEELQAAYLARQYHIEMFAGARELLRQLVNAGYTVGVITNGPLQHQMNKVAAMRLAEVLPPESIFVSGGVGWDKPDPRIFQHVNEVTGTLPGSSLFVGDSWRNDVVGALEAGWQTIWFNHRNAKPESQHLPHYTASSFKEVERILSRLLP</sequence>
<accession>A0A4P8XPX1</accession>
<proteinExistence type="predicted"/>
<keyword evidence="6" id="KW-1185">Reference proteome</keyword>
<dbReference type="Pfam" id="PF00702">
    <property type="entry name" value="Hydrolase"/>
    <property type="match status" value="1"/>
</dbReference>
<dbReference type="SFLD" id="SFLDS00003">
    <property type="entry name" value="Haloacid_Dehalogenase"/>
    <property type="match status" value="1"/>
</dbReference>